<organism evidence="3 4">
    <name type="scientific">Cylindrobasidium torrendii FP15055 ss-10</name>
    <dbReference type="NCBI Taxonomy" id="1314674"/>
    <lineage>
        <taxon>Eukaryota</taxon>
        <taxon>Fungi</taxon>
        <taxon>Dikarya</taxon>
        <taxon>Basidiomycota</taxon>
        <taxon>Agaricomycotina</taxon>
        <taxon>Agaricomycetes</taxon>
        <taxon>Agaricomycetidae</taxon>
        <taxon>Agaricales</taxon>
        <taxon>Marasmiineae</taxon>
        <taxon>Physalacriaceae</taxon>
        <taxon>Cylindrobasidium</taxon>
    </lineage>
</organism>
<dbReference type="EMBL" id="KN880655">
    <property type="protein sequence ID" value="KIY64074.1"/>
    <property type="molecule type" value="Genomic_DNA"/>
</dbReference>
<name>A0A0D7B1N2_9AGAR</name>
<dbReference type="SUPFAM" id="SSF81383">
    <property type="entry name" value="F-box domain"/>
    <property type="match status" value="1"/>
</dbReference>
<evidence type="ECO:0000313" key="4">
    <source>
        <dbReference type="Proteomes" id="UP000054007"/>
    </source>
</evidence>
<gene>
    <name evidence="3" type="ORF">CYLTODRAFT_457538</name>
</gene>
<sequence length="387" mass="44910">MPPKRSKSAKPLKQDVQKANVAVTRSVGGKRKRIDASEKTTTRRGNIAKKAKLEEILYFRLLDVPADILYEICAYLHPLTLLRLSRTCKTLRAVFMSERSRYAWRLSFESILLDGIREVRNDISEPRLANLLFDDRCDKCQKSRKGQLPQFMLRVNLCQTCLYKSPDFLPGKLLDKTAKEVAKTARYVDWIKRFTPSTPSLGYFGTPELFDRASFVEMVKETKNLTGDKFFVWSNNEKENFESLKDECRQLKDFKIHMDECAALEKKEKKHAIGLQRRKDIAARMKEDGYIIAGRPEDDADEDFWADVLRTLSRDKSFPSRYRTLISRQVPLTDEEWKEGGILKSLIECGKVVEGDKRRIAREKKERARERAKVEKASKRGTRAQRS</sequence>
<evidence type="ECO:0000313" key="3">
    <source>
        <dbReference type="EMBL" id="KIY64074.1"/>
    </source>
</evidence>
<proteinExistence type="predicted"/>
<dbReference type="InterPro" id="IPR001810">
    <property type="entry name" value="F-box_dom"/>
</dbReference>
<feature type="domain" description="F-box" evidence="2">
    <location>
        <begin position="58"/>
        <end position="107"/>
    </location>
</feature>
<dbReference type="Pfam" id="PF00646">
    <property type="entry name" value="F-box"/>
    <property type="match status" value="1"/>
</dbReference>
<dbReference type="STRING" id="1314674.A0A0D7B1N2"/>
<feature type="compositionally biased region" description="Basic and acidic residues" evidence="1">
    <location>
        <begin position="361"/>
        <end position="378"/>
    </location>
</feature>
<feature type="region of interest" description="Disordered" evidence="1">
    <location>
        <begin position="361"/>
        <end position="387"/>
    </location>
</feature>
<accession>A0A0D7B1N2</accession>
<dbReference type="Proteomes" id="UP000054007">
    <property type="component" value="Unassembled WGS sequence"/>
</dbReference>
<reference evidence="3 4" key="1">
    <citation type="journal article" date="2015" name="Fungal Genet. Biol.">
        <title>Evolution of novel wood decay mechanisms in Agaricales revealed by the genome sequences of Fistulina hepatica and Cylindrobasidium torrendii.</title>
        <authorList>
            <person name="Floudas D."/>
            <person name="Held B.W."/>
            <person name="Riley R."/>
            <person name="Nagy L.G."/>
            <person name="Koehler G."/>
            <person name="Ransdell A.S."/>
            <person name="Younus H."/>
            <person name="Chow J."/>
            <person name="Chiniquy J."/>
            <person name="Lipzen A."/>
            <person name="Tritt A."/>
            <person name="Sun H."/>
            <person name="Haridas S."/>
            <person name="LaButti K."/>
            <person name="Ohm R.A."/>
            <person name="Kues U."/>
            <person name="Blanchette R.A."/>
            <person name="Grigoriev I.V."/>
            <person name="Minto R.E."/>
            <person name="Hibbett D.S."/>
        </authorList>
    </citation>
    <scope>NUCLEOTIDE SEQUENCE [LARGE SCALE GENOMIC DNA]</scope>
    <source>
        <strain evidence="3 4">FP15055 ss-10</strain>
    </source>
</reference>
<evidence type="ECO:0000256" key="1">
    <source>
        <dbReference type="SAM" id="MobiDB-lite"/>
    </source>
</evidence>
<keyword evidence="4" id="KW-1185">Reference proteome</keyword>
<dbReference type="PROSITE" id="PS50181">
    <property type="entry name" value="FBOX"/>
    <property type="match status" value="1"/>
</dbReference>
<dbReference type="AlphaFoldDB" id="A0A0D7B1N2"/>
<dbReference type="SMART" id="SM00256">
    <property type="entry name" value="FBOX"/>
    <property type="match status" value="1"/>
</dbReference>
<evidence type="ECO:0000259" key="2">
    <source>
        <dbReference type="PROSITE" id="PS50181"/>
    </source>
</evidence>
<dbReference type="OrthoDB" id="2322499at2759"/>
<protein>
    <recommendedName>
        <fullName evidence="2">F-box domain-containing protein</fullName>
    </recommendedName>
</protein>
<dbReference type="InterPro" id="IPR036047">
    <property type="entry name" value="F-box-like_dom_sf"/>
</dbReference>